<dbReference type="AlphaFoldDB" id="A0A956M0F6"/>
<keyword evidence="1" id="KW-0732">Signal</keyword>
<gene>
    <name evidence="2" type="ORF">KC729_12540</name>
</gene>
<organism evidence="2 3">
    <name type="scientific">Eiseniibacteriota bacterium</name>
    <dbReference type="NCBI Taxonomy" id="2212470"/>
    <lineage>
        <taxon>Bacteria</taxon>
        <taxon>Candidatus Eiseniibacteriota</taxon>
    </lineage>
</organism>
<feature type="chain" id="PRO_5037171613" evidence="1">
    <location>
        <begin position="23"/>
        <end position="292"/>
    </location>
</feature>
<evidence type="ECO:0000256" key="1">
    <source>
        <dbReference type="SAM" id="SignalP"/>
    </source>
</evidence>
<protein>
    <submittedName>
        <fullName evidence="2">Uncharacterized protein</fullName>
    </submittedName>
</protein>
<feature type="signal peptide" evidence="1">
    <location>
        <begin position="1"/>
        <end position="22"/>
    </location>
</feature>
<reference evidence="2" key="2">
    <citation type="journal article" date="2021" name="Microbiome">
        <title>Successional dynamics and alternative stable states in a saline activated sludge microbial community over 9 years.</title>
        <authorList>
            <person name="Wang Y."/>
            <person name="Ye J."/>
            <person name="Ju F."/>
            <person name="Liu L."/>
            <person name="Boyd J.A."/>
            <person name="Deng Y."/>
            <person name="Parks D.H."/>
            <person name="Jiang X."/>
            <person name="Yin X."/>
            <person name="Woodcroft B.J."/>
            <person name="Tyson G.W."/>
            <person name="Hugenholtz P."/>
            <person name="Polz M.F."/>
            <person name="Zhang T."/>
        </authorList>
    </citation>
    <scope>NUCLEOTIDE SEQUENCE</scope>
    <source>
        <strain evidence="2">HKST-UBA01</strain>
    </source>
</reference>
<proteinExistence type="predicted"/>
<sequence>MKTAAALTVLVSTLFWPTTGWAGPNAGGALILALSEGTVYSSDLDYCDSITTLDCHNAVTELDPYDGSIVVLNCLAVLPNPERDLRGVTFGIDYDNSQISIVDSGVCGDLEITDGDWPAPMTGTAITWLTSQTDELIPVYWFAVLGSDEMSSIEVTPHPTLGGFFADGRIPSNLDEIAGYGRFGFNEPGEACGGDTVGACCLPDCSCVLTTETECPLMGGIYQGDDTRCDPNPCSCPIGACCIDGSCIRVDVFECEQLGGDYLGDDVPCEPDPCPPVPTQQISWGELKSTYR</sequence>
<reference evidence="2" key="1">
    <citation type="submission" date="2020-04" db="EMBL/GenBank/DDBJ databases">
        <authorList>
            <person name="Zhang T."/>
        </authorList>
    </citation>
    <scope>NUCLEOTIDE SEQUENCE</scope>
    <source>
        <strain evidence="2">HKST-UBA01</strain>
    </source>
</reference>
<dbReference type="Proteomes" id="UP000697710">
    <property type="component" value="Unassembled WGS sequence"/>
</dbReference>
<dbReference type="EMBL" id="JAGQHR010000403">
    <property type="protein sequence ID" value="MCA9728508.1"/>
    <property type="molecule type" value="Genomic_DNA"/>
</dbReference>
<evidence type="ECO:0000313" key="3">
    <source>
        <dbReference type="Proteomes" id="UP000697710"/>
    </source>
</evidence>
<evidence type="ECO:0000313" key="2">
    <source>
        <dbReference type="EMBL" id="MCA9728508.1"/>
    </source>
</evidence>
<comment type="caution">
    <text evidence="2">The sequence shown here is derived from an EMBL/GenBank/DDBJ whole genome shotgun (WGS) entry which is preliminary data.</text>
</comment>
<name>A0A956M0F6_UNCEI</name>
<accession>A0A956M0F6</accession>